<feature type="domain" description="G-patch" evidence="10">
    <location>
        <begin position="1019"/>
        <end position="1064"/>
    </location>
</feature>
<dbReference type="Pfam" id="PF01585">
    <property type="entry name" value="G-patch"/>
    <property type="match status" value="1"/>
</dbReference>
<feature type="compositionally biased region" description="Basic and acidic residues" evidence="9">
    <location>
        <begin position="146"/>
        <end position="156"/>
    </location>
</feature>
<feature type="compositionally biased region" description="Low complexity" evidence="9">
    <location>
        <begin position="23"/>
        <end position="32"/>
    </location>
</feature>
<gene>
    <name evidence="12" type="ORF">CALCODRAFT_74789</name>
</gene>
<dbReference type="InParanoid" id="A0A165DI85"/>
<evidence type="ECO:0000256" key="3">
    <source>
        <dbReference type="ARBA" id="ARBA00010306"/>
    </source>
</evidence>
<dbReference type="STRING" id="1353952.A0A165DI85"/>
<feature type="region of interest" description="Disordered" evidence="9">
    <location>
        <begin position="501"/>
        <end position="520"/>
    </location>
</feature>
<dbReference type="GO" id="GO:0008380">
    <property type="term" value="P:RNA splicing"/>
    <property type="evidence" value="ECO:0007669"/>
    <property type="project" value="UniProtKB-KW"/>
</dbReference>
<dbReference type="Gene3D" id="3.30.1370.50">
    <property type="entry name" value="R3H-like domain"/>
    <property type="match status" value="1"/>
</dbReference>
<keyword evidence="13" id="KW-1185">Reference proteome</keyword>
<feature type="region of interest" description="Disordered" evidence="9">
    <location>
        <begin position="849"/>
        <end position="883"/>
    </location>
</feature>
<dbReference type="SMART" id="SM00443">
    <property type="entry name" value="G_patch"/>
    <property type="match status" value="1"/>
</dbReference>
<dbReference type="PANTHER" id="PTHR14195">
    <property type="entry name" value="G PATCH DOMAIN CONTAINING PROTEIN 2"/>
    <property type="match status" value="1"/>
</dbReference>
<feature type="region of interest" description="Disordered" evidence="9">
    <location>
        <begin position="68"/>
        <end position="162"/>
    </location>
</feature>
<feature type="compositionally biased region" description="Acidic residues" evidence="9">
    <location>
        <begin position="674"/>
        <end position="696"/>
    </location>
</feature>
<dbReference type="CDD" id="cd02646">
    <property type="entry name" value="R3H_G-patch"/>
    <property type="match status" value="1"/>
</dbReference>
<evidence type="ECO:0000256" key="1">
    <source>
        <dbReference type="ARBA" id="ARBA00004123"/>
    </source>
</evidence>
<feature type="region of interest" description="Disordered" evidence="9">
    <location>
        <begin position="531"/>
        <end position="588"/>
    </location>
</feature>
<protein>
    <recommendedName>
        <fullName evidence="4">Protein SQS1</fullName>
    </recommendedName>
</protein>
<feature type="compositionally biased region" description="Acidic residues" evidence="9">
    <location>
        <begin position="872"/>
        <end position="883"/>
    </location>
</feature>
<feature type="compositionally biased region" description="Basic and acidic residues" evidence="9">
    <location>
        <begin position="663"/>
        <end position="673"/>
    </location>
</feature>
<proteinExistence type="inferred from homology"/>
<dbReference type="AlphaFoldDB" id="A0A165DI85"/>
<dbReference type="SUPFAM" id="SSF82708">
    <property type="entry name" value="R3H domain"/>
    <property type="match status" value="1"/>
</dbReference>
<feature type="compositionally biased region" description="Pro residues" evidence="9">
    <location>
        <begin position="303"/>
        <end position="315"/>
    </location>
</feature>
<dbReference type="Proteomes" id="UP000076842">
    <property type="component" value="Unassembled WGS sequence"/>
</dbReference>
<dbReference type="PROSITE" id="PS50174">
    <property type="entry name" value="G_PATCH"/>
    <property type="match status" value="1"/>
</dbReference>
<evidence type="ECO:0000313" key="13">
    <source>
        <dbReference type="Proteomes" id="UP000076842"/>
    </source>
</evidence>
<evidence type="ECO:0000313" key="12">
    <source>
        <dbReference type="EMBL" id="KZT52860.1"/>
    </source>
</evidence>
<name>A0A165DI85_9BASI</name>
<feature type="compositionally biased region" description="Acidic residues" evidence="9">
    <location>
        <begin position="648"/>
        <end position="662"/>
    </location>
</feature>
<evidence type="ECO:0000256" key="7">
    <source>
        <dbReference type="ARBA" id="ARBA00023187"/>
    </source>
</evidence>
<dbReference type="GO" id="GO:0006397">
    <property type="term" value="P:mRNA processing"/>
    <property type="evidence" value="ECO:0007669"/>
    <property type="project" value="UniProtKB-KW"/>
</dbReference>
<dbReference type="GO" id="GO:0005634">
    <property type="term" value="C:nucleus"/>
    <property type="evidence" value="ECO:0007669"/>
    <property type="project" value="UniProtKB-SubCell"/>
</dbReference>
<feature type="compositionally biased region" description="Gly residues" evidence="9">
    <location>
        <begin position="10"/>
        <end position="22"/>
    </location>
</feature>
<reference evidence="12 13" key="1">
    <citation type="journal article" date="2016" name="Mol. Biol. Evol.">
        <title>Comparative Genomics of Early-Diverging Mushroom-Forming Fungi Provides Insights into the Origins of Lignocellulose Decay Capabilities.</title>
        <authorList>
            <person name="Nagy L.G."/>
            <person name="Riley R."/>
            <person name="Tritt A."/>
            <person name="Adam C."/>
            <person name="Daum C."/>
            <person name="Floudas D."/>
            <person name="Sun H."/>
            <person name="Yadav J.S."/>
            <person name="Pangilinan J."/>
            <person name="Larsson K.H."/>
            <person name="Matsuura K."/>
            <person name="Barry K."/>
            <person name="Labutti K."/>
            <person name="Kuo R."/>
            <person name="Ohm R.A."/>
            <person name="Bhattacharya S.S."/>
            <person name="Shirouzu T."/>
            <person name="Yoshinaga Y."/>
            <person name="Martin F.M."/>
            <person name="Grigoriev I.V."/>
            <person name="Hibbett D.S."/>
        </authorList>
    </citation>
    <scope>NUCLEOTIDE SEQUENCE [LARGE SCALE GENOMIC DNA]</scope>
    <source>
        <strain evidence="12 13">HHB12733</strain>
    </source>
</reference>
<dbReference type="Pfam" id="PF01424">
    <property type="entry name" value="R3H"/>
    <property type="match status" value="1"/>
</dbReference>
<dbReference type="InterPro" id="IPR000467">
    <property type="entry name" value="G_patch_dom"/>
</dbReference>
<evidence type="ECO:0000256" key="8">
    <source>
        <dbReference type="ARBA" id="ARBA00023242"/>
    </source>
</evidence>
<evidence type="ECO:0000256" key="2">
    <source>
        <dbReference type="ARBA" id="ARBA00004496"/>
    </source>
</evidence>
<evidence type="ECO:0000259" key="10">
    <source>
        <dbReference type="PROSITE" id="PS50174"/>
    </source>
</evidence>
<feature type="region of interest" description="Disordered" evidence="9">
    <location>
        <begin position="630"/>
        <end position="710"/>
    </location>
</feature>
<feature type="compositionally biased region" description="Acidic residues" evidence="9">
    <location>
        <begin position="568"/>
        <end position="584"/>
    </location>
</feature>
<dbReference type="GO" id="GO:0005737">
    <property type="term" value="C:cytoplasm"/>
    <property type="evidence" value="ECO:0007669"/>
    <property type="project" value="UniProtKB-SubCell"/>
</dbReference>
<feature type="compositionally biased region" description="Basic and acidic residues" evidence="9">
    <location>
        <begin position="634"/>
        <end position="647"/>
    </location>
</feature>
<feature type="region of interest" description="Disordered" evidence="9">
    <location>
        <begin position="987"/>
        <end position="1007"/>
    </location>
</feature>
<dbReference type="PROSITE" id="PS51061">
    <property type="entry name" value="R3H"/>
    <property type="match status" value="1"/>
</dbReference>
<dbReference type="EMBL" id="KV424053">
    <property type="protein sequence ID" value="KZT52860.1"/>
    <property type="molecule type" value="Genomic_DNA"/>
</dbReference>
<dbReference type="InterPro" id="IPR034082">
    <property type="entry name" value="R3H_G-patch"/>
</dbReference>
<evidence type="ECO:0000256" key="6">
    <source>
        <dbReference type="ARBA" id="ARBA00022664"/>
    </source>
</evidence>
<evidence type="ECO:0000259" key="11">
    <source>
        <dbReference type="PROSITE" id="PS51061"/>
    </source>
</evidence>
<comment type="subcellular location">
    <subcellularLocation>
        <location evidence="2">Cytoplasm</location>
    </subcellularLocation>
    <subcellularLocation>
        <location evidence="1">Nucleus</location>
    </subcellularLocation>
</comment>
<sequence>MYRGQNTPRGGRGTPGGGGRGSRGNTPRGSGTNTPRGRGRGRGGGGGFARFEVEQEAQVVMAELGISYPSPYRGRGGGGQRGFSPFRGAFTPPSGRGRGYTPPSGRGKRGGGLGYRAMPEDDRGYEWARPIGGGGGSVLDSGGGGRGRERERDPRQSQRPLLKPIVFVKAGTLFEERDELLKAEVQDADEDQEATADWLAKAFERAAEIERAVEHDSAQPSGAPSGIQTPRDTLEELVAQSVMPGIFLQATTTTRTITVELPKSVGAMEIDSEEEDEVVYVAPAQRSQVASMGPSPALPAAPLPVPAPLPAPESAPAPTALPTTSLPPTLPVIPAIPTIPQPHSLIHSLDPSRAATPDRFPTASVLSGLLKGFVGKAAEGTTSAASTPCEMVGEVREGAAVGLGLEEIVKALQAEVVAPAVEPAEVAPAPLVETAEVLAAPAPVVDTAEVVSVPAPAPIPAVDTTEATPVQAQVEEAVPSAFPDAAAAAVPTFETFAFSPTFSSPRNVSSSKGKSTSLKRKEIKRLRRAALRQRTKLSMPGGEEAGPRVGDSDLEWGTDGPPVRVPGGEEEEDSDSDDEEDELEFTAAADKMAAGSLSDALATMDIDMLDEDAMARFALGWGAQQLSIADLDVEERIKRENGDKSSSDEEVSGSESESEDLDEVLREAEKELLGESDDDEEIDELDEDDDEEEALGEDGQPVAGPSGGFQARLVRAKAAAAKATASKKKKWRLNYDEEESSDDEEMFEGGFAWDDKDGNLVDEIQAVLDGNDELLKGDRKSRKKLFSAIRDGNLGGIVDMDDALFASSILKSKNRKRNDLPPELQILWDKDRAKKADYKRARALERKRQLGNPFKTASKDKGKGKKGKSNPDESDTSETDSEFEAEFEDVTDMFSLERMIRVFLRDLGKTTMTLPAMDKESRRRVHLLADCFKLKSQSKGKGTDRFPILTKTTRSGIAINEKRVERILRASKNSGPGSNMAEFNKAMQGKQRKDKGGGKSNAHHGEGEIVGAKAAKIADTNVGYKMLQMMGWSEGDRIGLTAGGIIDPLTARIKRTKLGLGAAL</sequence>
<comment type="similarity">
    <text evidence="3">Belongs to the SQS1 family.</text>
</comment>
<keyword evidence="8" id="KW-0539">Nucleus</keyword>
<feature type="compositionally biased region" description="Gly residues" evidence="9">
    <location>
        <begin position="131"/>
        <end position="145"/>
    </location>
</feature>
<feature type="compositionally biased region" description="Polar residues" evidence="9">
    <location>
        <begin position="501"/>
        <end position="516"/>
    </location>
</feature>
<keyword evidence="7" id="KW-0508">mRNA splicing</keyword>
<keyword evidence="5" id="KW-0963">Cytoplasm</keyword>
<dbReference type="GO" id="GO:0003676">
    <property type="term" value="F:nucleic acid binding"/>
    <property type="evidence" value="ECO:0007669"/>
    <property type="project" value="UniProtKB-UniRule"/>
</dbReference>
<evidence type="ECO:0000256" key="9">
    <source>
        <dbReference type="SAM" id="MobiDB-lite"/>
    </source>
</evidence>
<feature type="domain" description="R3H" evidence="11">
    <location>
        <begin position="890"/>
        <end position="953"/>
    </location>
</feature>
<dbReference type="InterPro" id="IPR036867">
    <property type="entry name" value="R3H_dom_sf"/>
</dbReference>
<evidence type="ECO:0000256" key="4">
    <source>
        <dbReference type="ARBA" id="ARBA00018964"/>
    </source>
</evidence>
<dbReference type="OrthoDB" id="21470at2759"/>
<evidence type="ECO:0000256" key="5">
    <source>
        <dbReference type="ARBA" id="ARBA00022490"/>
    </source>
</evidence>
<dbReference type="InterPro" id="IPR051189">
    <property type="entry name" value="Splicing_assoc_domain"/>
</dbReference>
<dbReference type="InterPro" id="IPR001374">
    <property type="entry name" value="R3H_dom"/>
</dbReference>
<accession>A0A165DI85</accession>
<organism evidence="12 13">
    <name type="scientific">Calocera cornea HHB12733</name>
    <dbReference type="NCBI Taxonomy" id="1353952"/>
    <lineage>
        <taxon>Eukaryota</taxon>
        <taxon>Fungi</taxon>
        <taxon>Dikarya</taxon>
        <taxon>Basidiomycota</taxon>
        <taxon>Agaricomycotina</taxon>
        <taxon>Dacrymycetes</taxon>
        <taxon>Dacrymycetales</taxon>
        <taxon>Dacrymycetaceae</taxon>
        <taxon>Calocera</taxon>
    </lineage>
</organism>
<feature type="region of interest" description="Disordered" evidence="9">
    <location>
        <begin position="1"/>
        <end position="51"/>
    </location>
</feature>
<feature type="region of interest" description="Disordered" evidence="9">
    <location>
        <begin position="303"/>
        <end position="322"/>
    </location>
</feature>
<keyword evidence="6" id="KW-0507">mRNA processing</keyword>